<dbReference type="InterPro" id="IPR041602">
    <property type="entry name" value="Quercetinase_C"/>
</dbReference>
<evidence type="ECO:0000259" key="5">
    <source>
        <dbReference type="Pfam" id="PF17954"/>
    </source>
</evidence>
<dbReference type="RefSeq" id="WP_113618245.1">
    <property type="nucleotide sequence ID" value="NZ_QFFJ01000002.1"/>
</dbReference>
<dbReference type="PANTHER" id="PTHR43212">
    <property type="entry name" value="QUERCETIN 2,3-DIOXYGENASE"/>
    <property type="match status" value="1"/>
</dbReference>
<dbReference type="InterPro" id="IPR003829">
    <property type="entry name" value="Pirin_N_dom"/>
</dbReference>
<proteinExistence type="inferred from homology"/>
<evidence type="ECO:0000256" key="1">
    <source>
        <dbReference type="ARBA" id="ARBA00008416"/>
    </source>
</evidence>
<evidence type="ECO:0000259" key="4">
    <source>
        <dbReference type="Pfam" id="PF02678"/>
    </source>
</evidence>
<dbReference type="Pfam" id="PF02678">
    <property type="entry name" value="Pirin"/>
    <property type="match status" value="1"/>
</dbReference>
<keyword evidence="7" id="KW-1185">Reference proteome</keyword>
<feature type="binding site" evidence="2">
    <location>
        <position position="105"/>
    </location>
    <ligand>
        <name>Fe cation</name>
        <dbReference type="ChEBI" id="CHEBI:24875"/>
    </ligand>
</feature>
<protein>
    <recommendedName>
        <fullName evidence="8">Pirin family protein</fullName>
    </recommendedName>
</protein>
<dbReference type="OrthoDB" id="321327at2"/>
<evidence type="ECO:0000256" key="2">
    <source>
        <dbReference type="PIRSR" id="PIRSR006232-1"/>
    </source>
</evidence>
<accession>A0A365XU06</accession>
<gene>
    <name evidence="6" type="ORF">DF182_23600</name>
</gene>
<dbReference type="InterPro" id="IPR011051">
    <property type="entry name" value="RmlC_Cupin_sf"/>
</dbReference>
<evidence type="ECO:0008006" key="8">
    <source>
        <dbReference type="Google" id="ProtNLM"/>
    </source>
</evidence>
<feature type="domain" description="Quercetin 2,3-dioxygenase C-terminal cupin" evidence="5">
    <location>
        <begin position="153"/>
        <end position="235"/>
    </location>
</feature>
<comment type="cofactor">
    <cofactor evidence="2">
        <name>Fe cation</name>
        <dbReference type="ChEBI" id="CHEBI:24875"/>
    </cofactor>
    <text evidence="2">Binds 1 Fe cation per subunit.</text>
</comment>
<dbReference type="AlphaFoldDB" id="A0A365XU06"/>
<feature type="domain" description="Pirin N-terminal" evidence="4">
    <location>
        <begin position="12"/>
        <end position="121"/>
    </location>
</feature>
<name>A0A365XU06_9BACT</name>
<evidence type="ECO:0000256" key="3">
    <source>
        <dbReference type="RuleBase" id="RU003457"/>
    </source>
</evidence>
<evidence type="ECO:0000313" key="6">
    <source>
        <dbReference type="EMBL" id="RBL89501.1"/>
    </source>
</evidence>
<dbReference type="PIRSF" id="PIRSF006232">
    <property type="entry name" value="Pirin"/>
    <property type="match status" value="1"/>
</dbReference>
<keyword evidence="2" id="KW-0479">Metal-binding</keyword>
<comment type="similarity">
    <text evidence="1 3">Belongs to the pirin family.</text>
</comment>
<feature type="binding site" evidence="2">
    <location>
        <position position="103"/>
    </location>
    <ligand>
        <name>Fe cation</name>
        <dbReference type="ChEBI" id="CHEBI:24875"/>
    </ligand>
</feature>
<keyword evidence="2" id="KW-0408">Iron</keyword>
<organism evidence="6 7">
    <name type="scientific">Chitinophaga flava</name>
    <dbReference type="NCBI Taxonomy" id="2259036"/>
    <lineage>
        <taxon>Bacteria</taxon>
        <taxon>Pseudomonadati</taxon>
        <taxon>Bacteroidota</taxon>
        <taxon>Chitinophagia</taxon>
        <taxon>Chitinophagales</taxon>
        <taxon>Chitinophagaceae</taxon>
        <taxon>Chitinophaga</taxon>
    </lineage>
</organism>
<sequence length="239" mass="26788">MAQHILHKNESRGHDHLEWLDSKKTFSFADYYNPKRMNFGALRVLNDDTLAGGKGFGSHPHDNMEIISIPLEGGLRHEDTAGNKKVVTAGQVQVMSTGSGLFHSEYNNSDTETAKFLQIWVYPETLNTTPKYTQITLPGASQENKLYAFIQPGQETDTATIRQDTWFSIGTFDKNTQLTYQTHKNGNGVYAFVIAGSFLVDGKELSERDGLGIWDTTEMTVQSLSEKAELLLMEVPMEF</sequence>
<dbReference type="SUPFAM" id="SSF51182">
    <property type="entry name" value="RmlC-like cupins"/>
    <property type="match status" value="1"/>
</dbReference>
<feature type="binding site" evidence="2">
    <location>
        <position position="59"/>
    </location>
    <ligand>
        <name>Fe cation</name>
        <dbReference type="ChEBI" id="CHEBI:24875"/>
    </ligand>
</feature>
<reference evidence="6 7" key="1">
    <citation type="submission" date="2018-05" db="EMBL/GenBank/DDBJ databases">
        <title>Chitinophaga sp. K3CV102501T nov., isolated from isolated from a monsoon evergreen broad-leaved forest soil.</title>
        <authorList>
            <person name="Lv Y."/>
        </authorList>
    </citation>
    <scope>NUCLEOTIDE SEQUENCE [LARGE SCALE GENOMIC DNA]</scope>
    <source>
        <strain evidence="6 7">GDMCC 1.1325</strain>
    </source>
</reference>
<dbReference type="InterPro" id="IPR014710">
    <property type="entry name" value="RmlC-like_jellyroll"/>
</dbReference>
<dbReference type="EMBL" id="QFFJ01000002">
    <property type="protein sequence ID" value="RBL89501.1"/>
    <property type="molecule type" value="Genomic_DNA"/>
</dbReference>
<dbReference type="PANTHER" id="PTHR43212:SF3">
    <property type="entry name" value="QUERCETIN 2,3-DIOXYGENASE"/>
    <property type="match status" value="1"/>
</dbReference>
<comment type="caution">
    <text evidence="6">The sequence shown here is derived from an EMBL/GenBank/DDBJ whole genome shotgun (WGS) entry which is preliminary data.</text>
</comment>
<dbReference type="GO" id="GO:0046872">
    <property type="term" value="F:metal ion binding"/>
    <property type="evidence" value="ECO:0007669"/>
    <property type="project" value="UniProtKB-KW"/>
</dbReference>
<feature type="binding site" evidence="2">
    <location>
        <position position="61"/>
    </location>
    <ligand>
        <name>Fe cation</name>
        <dbReference type="ChEBI" id="CHEBI:24875"/>
    </ligand>
</feature>
<dbReference type="Pfam" id="PF17954">
    <property type="entry name" value="Pirin_C_2"/>
    <property type="match status" value="1"/>
</dbReference>
<evidence type="ECO:0000313" key="7">
    <source>
        <dbReference type="Proteomes" id="UP000253410"/>
    </source>
</evidence>
<dbReference type="Proteomes" id="UP000253410">
    <property type="component" value="Unassembled WGS sequence"/>
</dbReference>
<dbReference type="CDD" id="cd02910">
    <property type="entry name" value="cupin_Yhhw_N"/>
    <property type="match status" value="1"/>
</dbReference>
<dbReference type="Gene3D" id="2.60.120.10">
    <property type="entry name" value="Jelly Rolls"/>
    <property type="match status" value="2"/>
</dbReference>
<dbReference type="InterPro" id="IPR012093">
    <property type="entry name" value="Pirin"/>
</dbReference>